<accession>A0ABU7D9N1</accession>
<keyword evidence="3" id="KW-1185">Reference proteome</keyword>
<evidence type="ECO:0000313" key="3">
    <source>
        <dbReference type="Proteomes" id="UP001352852"/>
    </source>
</evidence>
<dbReference type="EMBL" id="JAHUTJ010018551">
    <property type="protein sequence ID" value="MED6271586.1"/>
    <property type="molecule type" value="Genomic_DNA"/>
</dbReference>
<dbReference type="PANTHER" id="PTHR12630:SF6">
    <property type="entry name" value="N-ACETYLGLUCOSAMINE-1-PHOSPHOTRANSFERASE SUBUNIT GAMMA"/>
    <property type="match status" value="1"/>
</dbReference>
<reference evidence="2 3" key="1">
    <citation type="submission" date="2021-06" db="EMBL/GenBank/DDBJ databases">
        <authorList>
            <person name="Palmer J.M."/>
        </authorList>
    </citation>
    <scope>NUCLEOTIDE SEQUENCE [LARGE SCALE GENOMIC DNA]</scope>
    <source>
        <strain evidence="2 3">CL_MEX2019</strain>
        <tissue evidence="2">Muscle</tissue>
    </source>
</reference>
<comment type="caution">
    <text evidence="2">The sequence shown here is derived from an EMBL/GenBank/DDBJ whole genome shotgun (WGS) entry which is preliminary data.</text>
</comment>
<organism evidence="2 3">
    <name type="scientific">Characodon lateralis</name>
    <dbReference type="NCBI Taxonomy" id="208331"/>
    <lineage>
        <taxon>Eukaryota</taxon>
        <taxon>Metazoa</taxon>
        <taxon>Chordata</taxon>
        <taxon>Craniata</taxon>
        <taxon>Vertebrata</taxon>
        <taxon>Euteleostomi</taxon>
        <taxon>Actinopterygii</taxon>
        <taxon>Neopterygii</taxon>
        <taxon>Teleostei</taxon>
        <taxon>Neoteleostei</taxon>
        <taxon>Acanthomorphata</taxon>
        <taxon>Ovalentaria</taxon>
        <taxon>Atherinomorphae</taxon>
        <taxon>Cyprinodontiformes</taxon>
        <taxon>Goodeidae</taxon>
        <taxon>Characodon</taxon>
    </lineage>
</organism>
<dbReference type="SUPFAM" id="SSF50911">
    <property type="entry name" value="Mannose 6-phosphate receptor domain"/>
    <property type="match status" value="1"/>
</dbReference>
<evidence type="ECO:0000313" key="2">
    <source>
        <dbReference type="EMBL" id="MED6271586.1"/>
    </source>
</evidence>
<proteinExistence type="predicted"/>
<dbReference type="Pfam" id="PF07915">
    <property type="entry name" value="PRKCSH"/>
    <property type="match status" value="1"/>
</dbReference>
<dbReference type="InterPro" id="IPR009011">
    <property type="entry name" value="Man6P_isomerase_rcpt-bd_dom_sf"/>
</dbReference>
<dbReference type="Proteomes" id="UP001352852">
    <property type="component" value="Unassembled WGS sequence"/>
</dbReference>
<dbReference type="PANTHER" id="PTHR12630">
    <property type="entry name" value="N-LINKED OLIGOSACCHARIDE PROCESSING"/>
    <property type="match status" value="1"/>
</dbReference>
<sequence length="203" mass="23163">MVGNVALYHVKTAHARRDCFRHVIDHLTAEEGSGNVATTFIPKSIMRGLNRRIFHLLRTWVLCLSLCFSHGLAGKMKIVEEPNTFGLNNPFMAQGNRLQPKGSPSPVSGPVHLHHLAGRCFSLTESIYKYEFCPFHNITQHEQSFRWNAYSGILGIWQEWEMANNTFTGMWMRDGDTCGTRNRETKVLKTSFVQVNVLFLSLH</sequence>
<name>A0ABU7D9N1_9TELE</name>
<dbReference type="InterPro" id="IPR039794">
    <property type="entry name" value="Gtb1-like"/>
</dbReference>
<gene>
    <name evidence="2" type="ORF">CHARACLAT_021790</name>
</gene>
<evidence type="ECO:0000259" key="1">
    <source>
        <dbReference type="Pfam" id="PF07915"/>
    </source>
</evidence>
<dbReference type="Gene3D" id="2.70.130.10">
    <property type="entry name" value="Mannose-6-phosphate receptor binding domain"/>
    <property type="match status" value="1"/>
</dbReference>
<protein>
    <recommendedName>
        <fullName evidence="1">Protein OS9-like domain-containing protein</fullName>
    </recommendedName>
</protein>
<feature type="domain" description="Protein OS9-like" evidence="1">
    <location>
        <begin position="118"/>
        <end position="178"/>
    </location>
</feature>
<dbReference type="InterPro" id="IPR012913">
    <property type="entry name" value="OS9-like_dom"/>
</dbReference>